<feature type="non-terminal residue" evidence="1">
    <location>
        <position position="97"/>
    </location>
</feature>
<gene>
    <name evidence="1" type="ORF">EVA_22007</name>
</gene>
<proteinExistence type="predicted"/>
<protein>
    <submittedName>
        <fullName evidence="1">Uncharacterized protein</fullName>
    </submittedName>
</protein>
<sequence length="97" mass="10924">MSMAVIRAGIPCSDHDVKRYLESNEMALYHPFVAYMSSLPQWDGIDRVSPLAQRVSSLDLWVRGFHRWMLGMAAQWMGKTGVGQWANSVAPILVSSR</sequence>
<accession>J9F4Q8</accession>
<reference evidence="1" key="1">
    <citation type="journal article" date="2012" name="PLoS ONE">
        <title>Gene sets for utilization of primary and secondary nutrition supplies in the distal gut of endangered iberian lynx.</title>
        <authorList>
            <person name="Alcaide M."/>
            <person name="Messina E."/>
            <person name="Richter M."/>
            <person name="Bargiela R."/>
            <person name="Peplies J."/>
            <person name="Huws S.A."/>
            <person name="Newbold C.J."/>
            <person name="Golyshin P.N."/>
            <person name="Simon M.A."/>
            <person name="Lopez G."/>
            <person name="Yakimov M.M."/>
            <person name="Ferrer M."/>
        </authorList>
    </citation>
    <scope>NUCLEOTIDE SEQUENCE</scope>
</reference>
<evidence type="ECO:0000313" key="1">
    <source>
        <dbReference type="EMBL" id="EJW89886.1"/>
    </source>
</evidence>
<dbReference type="PANTHER" id="PTHR34985:SF1">
    <property type="entry name" value="SLR0554 PROTEIN"/>
    <property type="match status" value="1"/>
</dbReference>
<dbReference type="EMBL" id="AMCI01009192">
    <property type="protein sequence ID" value="EJW89886.1"/>
    <property type="molecule type" value="Genomic_DNA"/>
</dbReference>
<organism evidence="1">
    <name type="scientific">gut metagenome</name>
    <dbReference type="NCBI Taxonomy" id="749906"/>
    <lineage>
        <taxon>unclassified sequences</taxon>
        <taxon>metagenomes</taxon>
        <taxon>organismal metagenomes</taxon>
    </lineage>
</organism>
<dbReference type="PANTHER" id="PTHR34985">
    <property type="entry name" value="SLR0554 PROTEIN"/>
    <property type="match status" value="1"/>
</dbReference>
<name>J9F4Q8_9ZZZZ</name>
<comment type="caution">
    <text evidence="1">The sequence shown here is derived from an EMBL/GenBank/DDBJ whole genome shotgun (WGS) entry which is preliminary data.</text>
</comment>
<dbReference type="AlphaFoldDB" id="J9F4Q8"/>